<dbReference type="STRING" id="259536.Psyc_1741"/>
<keyword evidence="2" id="KW-1185">Reference proteome</keyword>
<reference evidence="1 2" key="1">
    <citation type="journal article" date="2010" name="Appl. Environ. Microbiol.">
        <title>The genome sequence of Psychrobacter arcticus 273-4, a psychroactive Siberian permafrost bacterium, reveals mechanisms for adaptation to low-temperature growth.</title>
        <authorList>
            <person name="Ayala-del-Rio H.L."/>
            <person name="Chain P.S."/>
            <person name="Grzymski J.J."/>
            <person name="Ponder M.A."/>
            <person name="Ivanova N."/>
            <person name="Bergholz P.W."/>
            <person name="Di Bartolo G."/>
            <person name="Hauser L."/>
            <person name="Land M."/>
            <person name="Bakermans C."/>
            <person name="Rodrigues D."/>
            <person name="Klappenbach J."/>
            <person name="Zarka D."/>
            <person name="Larimer F."/>
            <person name="Richardson P."/>
            <person name="Murray A."/>
            <person name="Thomashow M."/>
            <person name="Tiedje J.M."/>
        </authorList>
    </citation>
    <scope>NUCLEOTIDE SEQUENCE [LARGE SCALE GENOMIC DNA]</scope>
    <source>
        <strain evidence="2">DSM 17307 / VKM B-2377 / 273-4</strain>
    </source>
</reference>
<dbReference type="KEGG" id="par:Psyc_1741"/>
<dbReference type="CDD" id="cd09627">
    <property type="entry name" value="DOMON_murB_like"/>
    <property type="match status" value="1"/>
</dbReference>
<dbReference type="OrthoDB" id="190583at2"/>
<dbReference type="EMBL" id="CP000082">
    <property type="protein sequence ID" value="AAZ19589.1"/>
    <property type="molecule type" value="Genomic_DNA"/>
</dbReference>
<proteinExistence type="predicted"/>
<dbReference type="Proteomes" id="UP000000546">
    <property type="component" value="Chromosome"/>
</dbReference>
<protein>
    <submittedName>
        <fullName evidence="1">Uncharacterized protein</fullName>
    </submittedName>
</protein>
<evidence type="ECO:0000313" key="1">
    <source>
        <dbReference type="EMBL" id="AAZ19589.1"/>
    </source>
</evidence>
<sequence length="253" mass="29024">MSQIFDLYVATETLADDAQQLGVTVEALQDISVQVSATLIAQPEAYLQLAYRVTLPLKCLATQLTWPKWQSNKVGFNDYLWEQTCLECFLAGRLIGKNYSIHNDSLLDHNDRTTNKTTSYIEINASPDGQYALYEFDSYRNPATLPPKPVLQADRQTHAFIDWNNISKLQTASQTSASQLYQYERRFRIPLSQWYDDATCDSGYDRVLDYIHPCVILSFDATVLYFAPKHAAPPDFHNRQYWTPFDRLAALTK</sequence>
<evidence type="ECO:0000313" key="2">
    <source>
        <dbReference type="Proteomes" id="UP000000546"/>
    </source>
</evidence>
<dbReference type="AlphaFoldDB" id="Q4FQW9"/>
<dbReference type="HOGENOM" id="CLU_1132880_0_0_6"/>
<gene>
    <name evidence="1" type="ordered locus">Psyc_1741</name>
</gene>
<organism evidence="1 2">
    <name type="scientific">Psychrobacter arcticus (strain DSM 17307 / VKM B-2377 / 273-4)</name>
    <dbReference type="NCBI Taxonomy" id="259536"/>
    <lineage>
        <taxon>Bacteria</taxon>
        <taxon>Pseudomonadati</taxon>
        <taxon>Pseudomonadota</taxon>
        <taxon>Gammaproteobacteria</taxon>
        <taxon>Moraxellales</taxon>
        <taxon>Moraxellaceae</taxon>
        <taxon>Psychrobacter</taxon>
    </lineage>
</organism>
<accession>Q4FQW9</accession>
<name>Q4FQW9_PSYA2</name>
<dbReference type="RefSeq" id="WP_011281002.1">
    <property type="nucleotide sequence ID" value="NC_007204.1"/>
</dbReference>
<dbReference type="eggNOG" id="ENOG5033BSX">
    <property type="taxonomic scope" value="Bacteria"/>
</dbReference>